<dbReference type="AlphaFoldDB" id="A0AA38NQF7"/>
<evidence type="ECO:0000313" key="2">
    <source>
        <dbReference type="EMBL" id="KAJ3789212.1"/>
    </source>
</evidence>
<evidence type="ECO:0000313" key="3">
    <source>
        <dbReference type="Proteomes" id="UP001163798"/>
    </source>
</evidence>
<sequence length="94" mass="10418">MMKNQFINLEAQDSKEEDYFTEPEEGSATLDNVDWAPAPPDPSLSATPKPVSSGLDTLIRCIKNRYTNAPGNSTAFPVDKHQEDSENEGDKVLY</sequence>
<feature type="region of interest" description="Disordered" evidence="1">
    <location>
        <begin position="1"/>
        <end position="52"/>
    </location>
</feature>
<name>A0AA38NQF7_9AGAR</name>
<gene>
    <name evidence="2" type="ORF">GGU10DRAFT_372412</name>
</gene>
<comment type="caution">
    <text evidence="2">The sequence shown here is derived from an EMBL/GenBank/DDBJ whole genome shotgun (WGS) entry which is preliminary data.</text>
</comment>
<keyword evidence="3" id="KW-1185">Reference proteome</keyword>
<dbReference type="EMBL" id="MU793264">
    <property type="protein sequence ID" value="KAJ3789212.1"/>
    <property type="molecule type" value="Genomic_DNA"/>
</dbReference>
<accession>A0AA38NQF7</accession>
<organism evidence="2 3">
    <name type="scientific">Lentinula aff. detonsa</name>
    <dbReference type="NCBI Taxonomy" id="2804958"/>
    <lineage>
        <taxon>Eukaryota</taxon>
        <taxon>Fungi</taxon>
        <taxon>Dikarya</taxon>
        <taxon>Basidiomycota</taxon>
        <taxon>Agaricomycotina</taxon>
        <taxon>Agaricomycetes</taxon>
        <taxon>Agaricomycetidae</taxon>
        <taxon>Agaricales</taxon>
        <taxon>Marasmiineae</taxon>
        <taxon>Omphalotaceae</taxon>
        <taxon>Lentinula</taxon>
    </lineage>
</organism>
<feature type="compositionally biased region" description="Basic and acidic residues" evidence="1">
    <location>
        <begin position="78"/>
        <end position="94"/>
    </location>
</feature>
<proteinExistence type="predicted"/>
<protein>
    <submittedName>
        <fullName evidence="2">Uncharacterized protein</fullName>
    </submittedName>
</protein>
<evidence type="ECO:0000256" key="1">
    <source>
        <dbReference type="SAM" id="MobiDB-lite"/>
    </source>
</evidence>
<dbReference type="Proteomes" id="UP001163798">
    <property type="component" value="Unassembled WGS sequence"/>
</dbReference>
<reference evidence="2" key="1">
    <citation type="submission" date="2022-08" db="EMBL/GenBank/DDBJ databases">
        <authorList>
            <consortium name="DOE Joint Genome Institute"/>
            <person name="Min B."/>
            <person name="Riley R."/>
            <person name="Sierra-Patev S."/>
            <person name="Naranjo-Ortiz M."/>
            <person name="Looney B."/>
            <person name="Konkel Z."/>
            <person name="Slot J.C."/>
            <person name="Sakamoto Y."/>
            <person name="Steenwyk J.L."/>
            <person name="Rokas A."/>
            <person name="Carro J."/>
            <person name="Camarero S."/>
            <person name="Ferreira P."/>
            <person name="Molpeceres G."/>
            <person name="Ruiz-Duenas F.J."/>
            <person name="Serrano A."/>
            <person name="Henrissat B."/>
            <person name="Drula E."/>
            <person name="Hughes K.W."/>
            <person name="Mata J.L."/>
            <person name="Ishikawa N.K."/>
            <person name="Vargas-Isla R."/>
            <person name="Ushijima S."/>
            <person name="Smith C.A."/>
            <person name="Ahrendt S."/>
            <person name="Andreopoulos W."/>
            <person name="He G."/>
            <person name="Labutti K."/>
            <person name="Lipzen A."/>
            <person name="Ng V."/>
            <person name="Sandor L."/>
            <person name="Barry K."/>
            <person name="Martinez A.T."/>
            <person name="Xiao Y."/>
            <person name="Gibbons J.G."/>
            <person name="Terashima K."/>
            <person name="Hibbett D.S."/>
            <person name="Grigoriev I.V."/>
        </authorList>
    </citation>
    <scope>NUCLEOTIDE SEQUENCE</scope>
    <source>
        <strain evidence="2">TFB10291</strain>
    </source>
</reference>
<feature type="region of interest" description="Disordered" evidence="1">
    <location>
        <begin position="67"/>
        <end position="94"/>
    </location>
</feature>